<dbReference type="AlphaFoldDB" id="A0A1I4FAU3"/>
<dbReference type="OrthoDB" id="117791at2"/>
<evidence type="ECO:0000313" key="3">
    <source>
        <dbReference type="Proteomes" id="UP000199048"/>
    </source>
</evidence>
<dbReference type="EMBL" id="FOTK01000001">
    <property type="protein sequence ID" value="SFL14659.1"/>
    <property type="molecule type" value="Genomic_DNA"/>
</dbReference>
<evidence type="ECO:0000313" key="2">
    <source>
        <dbReference type="EMBL" id="SFL14659.1"/>
    </source>
</evidence>
<dbReference type="Pfam" id="PF17074">
    <property type="entry name" value="Darcynin"/>
    <property type="match status" value="1"/>
</dbReference>
<name>A0A1I4FAU3_9HYPH</name>
<protein>
    <recommendedName>
        <fullName evidence="4">Darcynin</fullName>
    </recommendedName>
</protein>
<proteinExistence type="inferred from homology"/>
<sequence length="118" mass="13804">MSDQTFNPKLTVFMLVKTSPEWLALSIDDRFAQLRAVFEPILRRHAESVKLRFYDAEFYTARVTDLWVWDASDHHAYECVVEALRETAFWDRWFTIVEIIPAVENAYATNYGRAPLAA</sequence>
<dbReference type="RefSeq" id="WP_092036291.1">
    <property type="nucleotide sequence ID" value="NZ_FOTK01000001.1"/>
</dbReference>
<evidence type="ECO:0008006" key="4">
    <source>
        <dbReference type="Google" id="ProtNLM"/>
    </source>
</evidence>
<reference evidence="3" key="1">
    <citation type="submission" date="2016-10" db="EMBL/GenBank/DDBJ databases">
        <authorList>
            <person name="Varghese N."/>
            <person name="Submissions S."/>
        </authorList>
    </citation>
    <scope>NUCLEOTIDE SEQUENCE [LARGE SCALE GENOMIC DNA]</scope>
    <source>
        <strain evidence="3">BL36</strain>
    </source>
</reference>
<dbReference type="InterPro" id="IPR031409">
    <property type="entry name" value="Darcynin"/>
</dbReference>
<dbReference type="Proteomes" id="UP000199048">
    <property type="component" value="Unassembled WGS sequence"/>
</dbReference>
<evidence type="ECO:0000256" key="1">
    <source>
        <dbReference type="ARBA" id="ARBA00006869"/>
    </source>
</evidence>
<organism evidence="2 3">
    <name type="scientific">Methylobacterium pseudosasicola</name>
    <dbReference type="NCBI Taxonomy" id="582667"/>
    <lineage>
        <taxon>Bacteria</taxon>
        <taxon>Pseudomonadati</taxon>
        <taxon>Pseudomonadota</taxon>
        <taxon>Alphaproteobacteria</taxon>
        <taxon>Hyphomicrobiales</taxon>
        <taxon>Methylobacteriaceae</taxon>
        <taxon>Methylobacterium</taxon>
    </lineage>
</organism>
<gene>
    <name evidence="2" type="ORF">SAMN05192568_1001184</name>
</gene>
<accession>A0A1I4FAU3</accession>
<keyword evidence="3" id="KW-1185">Reference proteome</keyword>
<comment type="similarity">
    <text evidence="1">Belongs to the darcynin family.</text>
</comment>